<dbReference type="GeneID" id="96668259"/>
<dbReference type="OrthoDB" id="3684496at2"/>
<dbReference type="Gene3D" id="1.10.10.10">
    <property type="entry name" value="Winged helix-like DNA-binding domain superfamily/Winged helix DNA-binding domain"/>
    <property type="match status" value="1"/>
</dbReference>
<name>A0A0R1PDM2_9LACO</name>
<proteinExistence type="predicted"/>
<dbReference type="SUPFAM" id="SSF46689">
    <property type="entry name" value="Homeodomain-like"/>
    <property type="match status" value="1"/>
</dbReference>
<dbReference type="Gene3D" id="3.40.50.10490">
    <property type="entry name" value="Glucose-6-phosphate isomerase like protein, domain 1"/>
    <property type="match status" value="1"/>
</dbReference>
<dbReference type="InterPro" id="IPR009057">
    <property type="entry name" value="Homeodomain-like_sf"/>
</dbReference>
<dbReference type="InterPro" id="IPR001347">
    <property type="entry name" value="SIS_dom"/>
</dbReference>
<evidence type="ECO:0000259" key="5">
    <source>
        <dbReference type="PROSITE" id="PS51464"/>
    </source>
</evidence>
<dbReference type="InterPro" id="IPR047640">
    <property type="entry name" value="RpiR-like"/>
</dbReference>
<dbReference type="RefSeq" id="WP_025086257.1">
    <property type="nucleotide sequence ID" value="NZ_AZES01000090.1"/>
</dbReference>
<dbReference type="GO" id="GO:0003700">
    <property type="term" value="F:DNA-binding transcription factor activity"/>
    <property type="evidence" value="ECO:0007669"/>
    <property type="project" value="InterPro"/>
</dbReference>
<keyword evidence="2" id="KW-0238">DNA-binding</keyword>
<dbReference type="SUPFAM" id="SSF53697">
    <property type="entry name" value="SIS domain"/>
    <property type="match status" value="1"/>
</dbReference>
<protein>
    <submittedName>
        <fullName evidence="6">Transcriptional regulator</fullName>
    </submittedName>
</protein>
<evidence type="ECO:0000259" key="4">
    <source>
        <dbReference type="PROSITE" id="PS51071"/>
    </source>
</evidence>
<dbReference type="GO" id="GO:1901135">
    <property type="term" value="P:carbohydrate derivative metabolic process"/>
    <property type="evidence" value="ECO:0007669"/>
    <property type="project" value="InterPro"/>
</dbReference>
<dbReference type="GO" id="GO:0003677">
    <property type="term" value="F:DNA binding"/>
    <property type="evidence" value="ECO:0007669"/>
    <property type="project" value="UniProtKB-KW"/>
</dbReference>
<dbReference type="Pfam" id="PF01380">
    <property type="entry name" value="SIS"/>
    <property type="match status" value="1"/>
</dbReference>
<accession>A0A0R1PDM2</accession>
<dbReference type="AlphaFoldDB" id="A0A0R1PDM2"/>
<dbReference type="PATRIC" id="fig|1122151.5.peg.202"/>
<sequence length="281" mass="31878">MALIISKMTKAEHFSSNDTILSQYILNNIELVLSMSIYELSSLTHISTAGIVRFCKKCGTTGFKNFKILLARDYEQKLLTTKDIDPNTPFEKNDDPLTISSKISKLSIETILATQHLLTTKKLNTAISLIKRAQNIYGIGVSSNYIRLSDFQLKLLQINYHVQLIPLQAEQFYLSIHSTENDLAIIASRSGSTAEIVNDAKHFRQNGTPIIAVTDDEHNPLALYSTVVLLIPQKENSPFEVSNFSSQISVEYLFNTLYSCLFNRDYKRNYNNLRKTPKSHF</sequence>
<evidence type="ECO:0000256" key="2">
    <source>
        <dbReference type="ARBA" id="ARBA00023125"/>
    </source>
</evidence>
<dbReference type="EMBL" id="AZES01000090">
    <property type="protein sequence ID" value="KRL30438.1"/>
    <property type="molecule type" value="Genomic_DNA"/>
</dbReference>
<dbReference type="InterPro" id="IPR036388">
    <property type="entry name" value="WH-like_DNA-bd_sf"/>
</dbReference>
<dbReference type="PROSITE" id="PS51464">
    <property type="entry name" value="SIS"/>
    <property type="match status" value="1"/>
</dbReference>
<evidence type="ECO:0000313" key="7">
    <source>
        <dbReference type="Proteomes" id="UP000051908"/>
    </source>
</evidence>
<feature type="domain" description="SIS" evidence="5">
    <location>
        <begin position="126"/>
        <end position="267"/>
    </location>
</feature>
<organism evidence="6 7">
    <name type="scientific">Companilactobacillus paralimentarius DSM 13238 = JCM 10415</name>
    <dbReference type="NCBI Taxonomy" id="1122151"/>
    <lineage>
        <taxon>Bacteria</taxon>
        <taxon>Bacillati</taxon>
        <taxon>Bacillota</taxon>
        <taxon>Bacilli</taxon>
        <taxon>Lactobacillales</taxon>
        <taxon>Lactobacillaceae</taxon>
        <taxon>Companilactobacillus</taxon>
    </lineage>
</organism>
<evidence type="ECO:0000256" key="1">
    <source>
        <dbReference type="ARBA" id="ARBA00023015"/>
    </source>
</evidence>
<feature type="domain" description="HTH rpiR-type" evidence="4">
    <location>
        <begin position="1"/>
        <end position="77"/>
    </location>
</feature>
<evidence type="ECO:0000313" key="6">
    <source>
        <dbReference type="EMBL" id="KRL30438.1"/>
    </source>
</evidence>
<dbReference type="GO" id="GO:0097367">
    <property type="term" value="F:carbohydrate derivative binding"/>
    <property type="evidence" value="ECO:0007669"/>
    <property type="project" value="InterPro"/>
</dbReference>
<reference evidence="6 7" key="1">
    <citation type="journal article" date="2015" name="Genome Announc.">
        <title>Expanding the biotechnology potential of lactobacilli through comparative genomics of 213 strains and associated genera.</title>
        <authorList>
            <person name="Sun Z."/>
            <person name="Harris H.M."/>
            <person name="McCann A."/>
            <person name="Guo C."/>
            <person name="Argimon S."/>
            <person name="Zhang W."/>
            <person name="Yang X."/>
            <person name="Jeffery I.B."/>
            <person name="Cooney J.C."/>
            <person name="Kagawa T.F."/>
            <person name="Liu W."/>
            <person name="Song Y."/>
            <person name="Salvetti E."/>
            <person name="Wrobel A."/>
            <person name="Rasinkangas P."/>
            <person name="Parkhill J."/>
            <person name="Rea M.C."/>
            <person name="O'Sullivan O."/>
            <person name="Ritari J."/>
            <person name="Douillard F.P."/>
            <person name="Paul Ross R."/>
            <person name="Yang R."/>
            <person name="Briner A.E."/>
            <person name="Felis G.E."/>
            <person name="de Vos W.M."/>
            <person name="Barrangou R."/>
            <person name="Klaenhammer T.R."/>
            <person name="Caufield P.W."/>
            <person name="Cui Y."/>
            <person name="Zhang H."/>
            <person name="O'Toole P.W."/>
        </authorList>
    </citation>
    <scope>NUCLEOTIDE SEQUENCE [LARGE SCALE GENOMIC DNA]</scope>
    <source>
        <strain evidence="6 7">DSM 13238</strain>
    </source>
</reference>
<dbReference type="InterPro" id="IPR035472">
    <property type="entry name" value="RpiR-like_SIS"/>
</dbReference>
<keyword evidence="3" id="KW-0804">Transcription</keyword>
<keyword evidence="1" id="KW-0805">Transcription regulation</keyword>
<keyword evidence="7" id="KW-1185">Reference proteome</keyword>
<dbReference type="PROSITE" id="PS51071">
    <property type="entry name" value="HTH_RPIR"/>
    <property type="match status" value="1"/>
</dbReference>
<dbReference type="Pfam" id="PF01418">
    <property type="entry name" value="HTH_6"/>
    <property type="match status" value="1"/>
</dbReference>
<dbReference type="InterPro" id="IPR000281">
    <property type="entry name" value="HTH_RpiR"/>
</dbReference>
<dbReference type="CDD" id="cd05013">
    <property type="entry name" value="SIS_RpiR"/>
    <property type="match status" value="1"/>
</dbReference>
<dbReference type="InterPro" id="IPR046348">
    <property type="entry name" value="SIS_dom_sf"/>
</dbReference>
<comment type="caution">
    <text evidence="6">The sequence shown here is derived from an EMBL/GenBank/DDBJ whole genome shotgun (WGS) entry which is preliminary data.</text>
</comment>
<dbReference type="Proteomes" id="UP000051908">
    <property type="component" value="Unassembled WGS sequence"/>
</dbReference>
<evidence type="ECO:0000256" key="3">
    <source>
        <dbReference type="ARBA" id="ARBA00023163"/>
    </source>
</evidence>
<dbReference type="PANTHER" id="PTHR30514">
    <property type="entry name" value="GLUCOKINASE"/>
    <property type="match status" value="1"/>
</dbReference>
<dbReference type="PANTHER" id="PTHR30514:SF1">
    <property type="entry name" value="HTH-TYPE TRANSCRIPTIONAL REGULATOR HEXR-RELATED"/>
    <property type="match status" value="1"/>
</dbReference>
<gene>
    <name evidence="6" type="ORF">FD33_GL000197</name>
</gene>